<dbReference type="GeneTree" id="ENSGT00940000164001"/>
<dbReference type="Proteomes" id="UP000265140">
    <property type="component" value="Chromosome 10"/>
</dbReference>
<keyword evidence="4" id="KW-1185">Reference proteome</keyword>
<feature type="compositionally biased region" description="Polar residues" evidence="1">
    <location>
        <begin position="14"/>
        <end position="27"/>
    </location>
</feature>
<dbReference type="Pfam" id="PF14291">
    <property type="entry name" value="DUF4371"/>
    <property type="match status" value="1"/>
</dbReference>
<name>A0A3P8YUU3_ESOLU</name>
<dbReference type="InParanoid" id="A0A3P8YUU3"/>
<dbReference type="SUPFAM" id="SSF53098">
    <property type="entry name" value="Ribonuclease H-like"/>
    <property type="match status" value="1"/>
</dbReference>
<dbReference type="AlphaFoldDB" id="A0A3P8YUU3"/>
<feature type="compositionally biased region" description="Pro residues" evidence="1">
    <location>
        <begin position="61"/>
        <end position="70"/>
    </location>
</feature>
<dbReference type="STRING" id="8010.ENSELUP00000019697"/>
<dbReference type="InterPro" id="IPR025398">
    <property type="entry name" value="DUF4371"/>
</dbReference>
<accession>A0A3P8YUU3</accession>
<dbReference type="Ensembl" id="ENSELUT00000029908.3">
    <property type="protein sequence ID" value="ENSELUP00000019697.3"/>
    <property type="gene ID" value="ENSELUG00000018996.3"/>
</dbReference>
<reference evidence="3" key="4">
    <citation type="submission" date="2025-09" db="UniProtKB">
        <authorList>
            <consortium name="Ensembl"/>
        </authorList>
    </citation>
    <scope>IDENTIFICATION</scope>
</reference>
<protein>
    <recommendedName>
        <fullName evidence="2">TTF-type domain-containing protein</fullName>
    </recommendedName>
</protein>
<evidence type="ECO:0000256" key="1">
    <source>
        <dbReference type="SAM" id="MobiDB-lite"/>
    </source>
</evidence>
<dbReference type="SMART" id="SM00597">
    <property type="entry name" value="ZnF_TTF"/>
    <property type="match status" value="1"/>
</dbReference>
<dbReference type="PANTHER" id="PTHR45749:SF37">
    <property type="entry name" value="OS05G0311600 PROTEIN"/>
    <property type="match status" value="1"/>
</dbReference>
<reference evidence="3" key="2">
    <citation type="submission" date="2020-02" db="EMBL/GenBank/DDBJ databases">
        <title>Esox lucius (northern pike) genome, fEsoLuc1, primary haplotype.</title>
        <authorList>
            <person name="Myers G."/>
            <person name="Karagic N."/>
            <person name="Meyer A."/>
            <person name="Pippel M."/>
            <person name="Reichard M."/>
            <person name="Winkler S."/>
            <person name="Tracey A."/>
            <person name="Sims Y."/>
            <person name="Howe K."/>
            <person name="Rhie A."/>
            <person name="Formenti G."/>
            <person name="Durbin R."/>
            <person name="Fedrigo O."/>
            <person name="Jarvis E.D."/>
        </authorList>
    </citation>
    <scope>NUCLEOTIDE SEQUENCE [LARGE SCALE GENOMIC DNA]</scope>
</reference>
<dbReference type="OMA" id="CANAKYT"/>
<organism evidence="3 4">
    <name type="scientific">Esox lucius</name>
    <name type="common">Northern pike</name>
    <dbReference type="NCBI Taxonomy" id="8010"/>
    <lineage>
        <taxon>Eukaryota</taxon>
        <taxon>Metazoa</taxon>
        <taxon>Chordata</taxon>
        <taxon>Craniata</taxon>
        <taxon>Vertebrata</taxon>
        <taxon>Euteleostomi</taxon>
        <taxon>Actinopterygii</taxon>
        <taxon>Neopterygii</taxon>
        <taxon>Teleostei</taxon>
        <taxon>Protacanthopterygii</taxon>
        <taxon>Esociformes</taxon>
        <taxon>Esocidae</taxon>
        <taxon>Esox</taxon>
    </lineage>
</organism>
<dbReference type="InterPro" id="IPR012337">
    <property type="entry name" value="RNaseH-like_sf"/>
</dbReference>
<dbReference type="InterPro" id="IPR008906">
    <property type="entry name" value="HATC_C_dom"/>
</dbReference>
<proteinExistence type="predicted"/>
<feature type="compositionally biased region" description="Basic and acidic residues" evidence="1">
    <location>
        <begin position="28"/>
        <end position="51"/>
    </location>
</feature>
<evidence type="ECO:0000313" key="3">
    <source>
        <dbReference type="Ensembl" id="ENSELUP00000019697.3"/>
    </source>
</evidence>
<dbReference type="InterPro" id="IPR006580">
    <property type="entry name" value="Znf_TTF"/>
</dbReference>
<dbReference type="PANTHER" id="PTHR45749">
    <property type="match status" value="1"/>
</dbReference>
<reference evidence="4" key="1">
    <citation type="journal article" date="2014" name="PLoS ONE">
        <title>The genome and linkage map of the northern pike (Esox lucius): conserved synteny revealed between the salmonid sister group and the Neoteleostei.</title>
        <authorList>
            <person name="Rondeau E.B."/>
            <person name="Minkley D.R."/>
            <person name="Leong J.S."/>
            <person name="Messmer A.M."/>
            <person name="Jantzen J.R."/>
            <person name="von Schalburg K.R."/>
            <person name="Lemon C."/>
            <person name="Bird N.H."/>
            <person name="Koop B.F."/>
        </authorList>
    </citation>
    <scope>NUCLEOTIDE SEQUENCE</scope>
</reference>
<evidence type="ECO:0000259" key="2">
    <source>
        <dbReference type="SMART" id="SM00597"/>
    </source>
</evidence>
<feature type="domain" description="TTF-type" evidence="2">
    <location>
        <begin position="128"/>
        <end position="220"/>
    </location>
</feature>
<feature type="region of interest" description="Disordered" evidence="1">
    <location>
        <begin position="1"/>
        <end position="72"/>
    </location>
</feature>
<dbReference type="Bgee" id="ENSELUG00000018996">
    <property type="expression patterns" value="Expressed in ovary and 14 other cell types or tissues"/>
</dbReference>
<sequence>MSWISDRMKRKSADISSFSQKLNSNKPNETERSVVKTEEREHDEADSKSEIEFPSVSTGPSGPPGIPTPTQPTLGHSSVTLCNMSLHFIFCLTVSPSYLFPPDISKSRGDGPMQPHLKLFPRTLQGDRRRRFRALWYTVHSWLEYSHSQDSAYCYACRHFGPLISKSVFTSGLGYKNWKKATFRDGGFAAHAKSEAHTNAMIAWKEFEKEEQSKAPLISTLPIDHSMWTQENKHYIKTIADVLLLTATQNISLRTHRETMESDNRGNFLAILDLIGKHDPIVQKKLTGDHNSKYTSHEIQNEVLDTLAEMVRSSIIKEVQESKFFSILVDEMTDMKKKDQVSLVLRYYYNGAVKESFLHFEAAGCLNAAGLTEKITQILERYGLEYRTNLVGQAYDGASVMSGKHSGVQAHIKEVAKQAFCVHCNAHCLNLVLVDTVKAVPGAECFFSFLQAIHVFLLGSYVHSRWLNIQKEMYAGPPMELQRLSETRWACTHMAYHTIMNRLPAIVRVLQEIIDEKGGEISVEAWGLLAQIDLQFIGLLVTFAKVFGDTRGLSDLLQSPSLDLGSAVDLVEALVKGFQDYRDESYFKELWKEVLDIAEQCNVETEPAPKRKKKLSSKLDGLSVMSPLGERPDKSRDTFRTSIFYPILHNMLSEVNRRFSKLNCQIMKGIQALNPKSTTFCQEEVLFPFASIYECNIEDLKHEMHQMNRILERKMEAGLQKPSCIVDLTLFIEPYKEVFHELFRLCKIAVAIPVSTAACERSFSTLKLVKTYLRSTMDDDMLNNLGVLSVESRRAKSIDLDDFVDRFARNHNNRRIQLF</sequence>
<reference evidence="3" key="3">
    <citation type="submission" date="2025-08" db="UniProtKB">
        <authorList>
            <consortium name="Ensembl"/>
        </authorList>
    </citation>
    <scope>IDENTIFICATION</scope>
</reference>
<evidence type="ECO:0000313" key="4">
    <source>
        <dbReference type="Proteomes" id="UP000265140"/>
    </source>
</evidence>
<dbReference type="GO" id="GO:0046983">
    <property type="term" value="F:protein dimerization activity"/>
    <property type="evidence" value="ECO:0007669"/>
    <property type="project" value="InterPro"/>
</dbReference>
<dbReference type="Pfam" id="PF05699">
    <property type="entry name" value="Dimer_Tnp_hAT"/>
    <property type="match status" value="1"/>
</dbReference>